<feature type="region of interest" description="Disordered" evidence="1">
    <location>
        <begin position="32"/>
        <end position="93"/>
    </location>
</feature>
<keyword evidence="3" id="KW-1185">Reference proteome</keyword>
<dbReference type="EMBL" id="JANPWB010000014">
    <property type="protein sequence ID" value="KAJ1100283.1"/>
    <property type="molecule type" value="Genomic_DNA"/>
</dbReference>
<organism evidence="2 3">
    <name type="scientific">Pleurodeles waltl</name>
    <name type="common">Iberian ribbed newt</name>
    <dbReference type="NCBI Taxonomy" id="8319"/>
    <lineage>
        <taxon>Eukaryota</taxon>
        <taxon>Metazoa</taxon>
        <taxon>Chordata</taxon>
        <taxon>Craniata</taxon>
        <taxon>Vertebrata</taxon>
        <taxon>Euteleostomi</taxon>
        <taxon>Amphibia</taxon>
        <taxon>Batrachia</taxon>
        <taxon>Caudata</taxon>
        <taxon>Salamandroidea</taxon>
        <taxon>Salamandridae</taxon>
        <taxon>Pleurodelinae</taxon>
        <taxon>Pleurodeles</taxon>
    </lineage>
</organism>
<proteinExistence type="predicted"/>
<reference evidence="2" key="1">
    <citation type="journal article" date="2022" name="bioRxiv">
        <title>Sequencing and chromosome-scale assembly of the giantPleurodeles waltlgenome.</title>
        <authorList>
            <person name="Brown T."/>
            <person name="Elewa A."/>
            <person name="Iarovenko S."/>
            <person name="Subramanian E."/>
            <person name="Araus A.J."/>
            <person name="Petzold A."/>
            <person name="Susuki M."/>
            <person name="Suzuki K.-i.T."/>
            <person name="Hayashi T."/>
            <person name="Toyoda A."/>
            <person name="Oliveira C."/>
            <person name="Osipova E."/>
            <person name="Leigh N.D."/>
            <person name="Simon A."/>
            <person name="Yun M.H."/>
        </authorList>
    </citation>
    <scope>NUCLEOTIDE SEQUENCE</scope>
    <source>
        <strain evidence="2">20211129_DDA</strain>
        <tissue evidence="2">Liver</tissue>
    </source>
</reference>
<accession>A0AAV7MAB2</accession>
<evidence type="ECO:0000313" key="3">
    <source>
        <dbReference type="Proteomes" id="UP001066276"/>
    </source>
</evidence>
<evidence type="ECO:0000313" key="2">
    <source>
        <dbReference type="EMBL" id="KAJ1100283.1"/>
    </source>
</evidence>
<comment type="caution">
    <text evidence="2">The sequence shown here is derived from an EMBL/GenBank/DDBJ whole genome shotgun (WGS) entry which is preliminary data.</text>
</comment>
<gene>
    <name evidence="2" type="ORF">NDU88_005369</name>
</gene>
<dbReference type="Proteomes" id="UP001066276">
    <property type="component" value="Chromosome 10"/>
</dbReference>
<protein>
    <submittedName>
        <fullName evidence="2">Uncharacterized protein</fullName>
    </submittedName>
</protein>
<dbReference type="AlphaFoldDB" id="A0AAV7MAB2"/>
<evidence type="ECO:0000256" key="1">
    <source>
        <dbReference type="SAM" id="MobiDB-lite"/>
    </source>
</evidence>
<sequence length="204" mass="23050">MYEGPYHLRDWAVRPQASTLQKRERICRPRILGPPEVIPTDMKGHAEHNPASSRNMACKGKRSRSLNDLLTKPTGGPKGGKEDEDLFKQPKNTEGPVMCSFQEALFTSLRGNLQTVKKDHSADLREVHKDMDVKGKRVATLEQKADDRNKETEWLQQKELQSHTEDLENNIHMRGVPTGAEGTASNPTCWPSLASSWEMLLLRP</sequence>
<name>A0AAV7MAB2_PLEWA</name>